<keyword evidence="3" id="KW-1185">Reference proteome</keyword>
<protein>
    <submittedName>
        <fullName evidence="2">Divergent polysaccharide deacetylase family protein</fullName>
    </submittedName>
</protein>
<dbReference type="PANTHER" id="PTHR30105">
    <property type="entry name" value="UNCHARACTERIZED YIBQ-RELATED"/>
    <property type="match status" value="1"/>
</dbReference>
<evidence type="ECO:0000313" key="3">
    <source>
        <dbReference type="Proteomes" id="UP001527882"/>
    </source>
</evidence>
<feature type="signal peptide" evidence="1">
    <location>
        <begin position="1"/>
        <end position="26"/>
    </location>
</feature>
<sequence length="251" mass="28110">MKLRITGIVLCLIALWITAVNAPAWAAPAKRAAIVIDDFGNDMQGTKEMMSLPFPITTAIMPFLPTTKRDAEWAHQAGHEVIVHLPMEPLSGRKDKWLGPGAITTDLPDDEIRRRVNAAVDDVPYAVGINNHMGSKVTADPRVIRIILEECKKRGLYFLDSHTNYRSIVLKNASNMGVPCIENQWFLDDTNTKRHVVKQIGWLRDYLKDHDQCVVIGHVGTGRKTAGVLKEAIPPLTNEIEFVRISELMKK</sequence>
<comment type="caution">
    <text evidence="2">The sequence shown here is derived from an EMBL/GenBank/DDBJ whole genome shotgun (WGS) entry which is preliminary data.</text>
</comment>
<dbReference type="RefSeq" id="WP_269880172.1">
    <property type="nucleotide sequence ID" value="NZ_JAQAGZ010000003.1"/>
</dbReference>
<gene>
    <name evidence="2" type="ORF">O9H85_04895</name>
</gene>
<dbReference type="CDD" id="cd10936">
    <property type="entry name" value="CE4_DAC2"/>
    <property type="match status" value="1"/>
</dbReference>
<dbReference type="InterPro" id="IPR006837">
    <property type="entry name" value="Divergent_DAC"/>
</dbReference>
<proteinExistence type="predicted"/>
<dbReference type="Gene3D" id="3.20.20.370">
    <property type="entry name" value="Glycoside hydrolase/deacetylase"/>
    <property type="match status" value="1"/>
</dbReference>
<dbReference type="Proteomes" id="UP001527882">
    <property type="component" value="Unassembled WGS sequence"/>
</dbReference>
<dbReference type="Pfam" id="PF04748">
    <property type="entry name" value="Polysacc_deac_2"/>
    <property type="match status" value="1"/>
</dbReference>
<dbReference type="SUPFAM" id="SSF88713">
    <property type="entry name" value="Glycoside hydrolase/deacetylase"/>
    <property type="match status" value="1"/>
</dbReference>
<accession>A0ABT4Q4L2</accession>
<evidence type="ECO:0000256" key="1">
    <source>
        <dbReference type="SAM" id="SignalP"/>
    </source>
</evidence>
<evidence type="ECO:0000313" key="2">
    <source>
        <dbReference type="EMBL" id="MCZ8511769.1"/>
    </source>
</evidence>
<reference evidence="2 3" key="1">
    <citation type="submission" date="2022-12" db="EMBL/GenBank/DDBJ databases">
        <title>Draft genome sequence of Paenibacillus sp. dW9.</title>
        <authorList>
            <person name="Choi E.-W."/>
            <person name="Kim D.-U."/>
        </authorList>
    </citation>
    <scope>NUCLEOTIDE SEQUENCE [LARGE SCALE GENOMIC DNA]</scope>
    <source>
        <strain evidence="3">dW9</strain>
    </source>
</reference>
<dbReference type="EMBL" id="JAQAGZ010000003">
    <property type="protein sequence ID" value="MCZ8511769.1"/>
    <property type="molecule type" value="Genomic_DNA"/>
</dbReference>
<dbReference type="PANTHER" id="PTHR30105:SF2">
    <property type="entry name" value="DIVERGENT POLYSACCHARIDE DEACETYLASE SUPERFAMILY"/>
    <property type="match status" value="1"/>
</dbReference>
<organism evidence="2 3">
    <name type="scientific">Paenibacillus gyeongsangnamensis</name>
    <dbReference type="NCBI Taxonomy" id="3388067"/>
    <lineage>
        <taxon>Bacteria</taxon>
        <taxon>Bacillati</taxon>
        <taxon>Bacillota</taxon>
        <taxon>Bacilli</taxon>
        <taxon>Bacillales</taxon>
        <taxon>Paenibacillaceae</taxon>
        <taxon>Paenibacillus</taxon>
    </lineage>
</organism>
<feature type="chain" id="PRO_5047176534" evidence="1">
    <location>
        <begin position="27"/>
        <end position="251"/>
    </location>
</feature>
<dbReference type="InterPro" id="IPR011330">
    <property type="entry name" value="Glyco_hydro/deAcase_b/a-brl"/>
</dbReference>
<keyword evidence="1" id="KW-0732">Signal</keyword>
<name>A0ABT4Q4L2_9BACL</name>